<dbReference type="Pfam" id="PF13771">
    <property type="entry name" value="zf-HC5HC2H"/>
    <property type="match status" value="1"/>
</dbReference>
<dbReference type="PROSITE" id="PS01359">
    <property type="entry name" value="ZF_PHD_1"/>
    <property type="match status" value="1"/>
</dbReference>
<dbReference type="GO" id="GO:0008270">
    <property type="term" value="F:zinc ion binding"/>
    <property type="evidence" value="ECO:0007669"/>
    <property type="project" value="UniProtKB-KW"/>
</dbReference>
<dbReference type="Proteomes" id="UP000578343">
    <property type="component" value="Unassembled WGS sequence"/>
</dbReference>
<accession>A0A7K9EG69</accession>
<dbReference type="InterPro" id="IPR001841">
    <property type="entry name" value="Znf_RING"/>
</dbReference>
<keyword evidence="8" id="KW-1185">Reference proteome</keyword>
<dbReference type="PANTHER" id="PTHR12420:SF47">
    <property type="entry name" value="PHD FINGER PROTEIN 7"/>
    <property type="match status" value="1"/>
</dbReference>
<dbReference type="InterPro" id="IPR034732">
    <property type="entry name" value="EPHD"/>
</dbReference>
<dbReference type="PROSITE" id="PS51805">
    <property type="entry name" value="EPHD"/>
    <property type="match status" value="1"/>
</dbReference>
<dbReference type="OrthoDB" id="512616at2759"/>
<keyword evidence="2 4" id="KW-0863">Zinc-finger</keyword>
<dbReference type="PANTHER" id="PTHR12420">
    <property type="entry name" value="PHD FINGER PROTEIN"/>
    <property type="match status" value="1"/>
</dbReference>
<dbReference type="InterPro" id="IPR051188">
    <property type="entry name" value="PHD-type_Zinc_Finger"/>
</dbReference>
<dbReference type="SUPFAM" id="SSF57850">
    <property type="entry name" value="RING/U-box"/>
    <property type="match status" value="1"/>
</dbReference>
<evidence type="ECO:0000259" key="6">
    <source>
        <dbReference type="PROSITE" id="PS51805"/>
    </source>
</evidence>
<dbReference type="PROSITE" id="PS50089">
    <property type="entry name" value="ZF_RING_2"/>
    <property type="match status" value="1"/>
</dbReference>
<sequence length="162" mass="18151">QDCCVCGKRGAAVLCREMGCERSFHLPCAAKGGCVTHYHIRNRYLLSPPRQHHRARTQHLSPHPSLLSSPSAFCSQHSPVQVVEAAPERDTTCIICLDTLEDHQMSFRTLVCPVCKNAWFHRGCIQDQALRDGTTNFRCPHCRDKTAFQGGMLAIGVHIPFR</sequence>
<gene>
    <name evidence="7" type="primary">G2e3_1</name>
    <name evidence="7" type="ORF">BARMAR_R01853</name>
</gene>
<evidence type="ECO:0000313" key="7">
    <source>
        <dbReference type="EMBL" id="NXG75624.1"/>
    </source>
</evidence>
<proteinExistence type="predicted"/>
<name>A0A7K9EG69_BARMA</name>
<keyword evidence="1" id="KW-0479">Metal-binding</keyword>
<dbReference type="InterPro" id="IPR019786">
    <property type="entry name" value="Zinc_finger_PHD-type_CS"/>
</dbReference>
<evidence type="ECO:0000313" key="8">
    <source>
        <dbReference type="Proteomes" id="UP000578343"/>
    </source>
</evidence>
<feature type="domain" description="PHD-type" evidence="6">
    <location>
        <begin position="1"/>
        <end position="51"/>
    </location>
</feature>
<reference evidence="7 8" key="1">
    <citation type="submission" date="2019-09" db="EMBL/GenBank/DDBJ databases">
        <title>Bird 10,000 Genomes (B10K) Project - Family phase.</title>
        <authorList>
            <person name="Zhang G."/>
        </authorList>
    </citation>
    <scope>NUCLEOTIDE SEQUENCE [LARGE SCALE GENOMIC DNA]</scope>
    <source>
        <strain evidence="7">B10K-DU-001-21</strain>
        <tissue evidence="7">Muscle</tissue>
    </source>
</reference>
<feature type="non-terminal residue" evidence="7">
    <location>
        <position position="162"/>
    </location>
</feature>
<feature type="non-terminal residue" evidence="7">
    <location>
        <position position="1"/>
    </location>
</feature>
<evidence type="ECO:0000256" key="3">
    <source>
        <dbReference type="ARBA" id="ARBA00022833"/>
    </source>
</evidence>
<comment type="caution">
    <text evidence="7">The sequence shown here is derived from an EMBL/GenBank/DDBJ whole genome shotgun (WGS) entry which is preliminary data.</text>
</comment>
<dbReference type="AlphaFoldDB" id="A0A7K9EG69"/>
<organism evidence="7 8">
    <name type="scientific">Baryphthengus martii</name>
    <name type="common">Rufous motmot</name>
    <dbReference type="NCBI Taxonomy" id="176943"/>
    <lineage>
        <taxon>Eukaryota</taxon>
        <taxon>Metazoa</taxon>
        <taxon>Chordata</taxon>
        <taxon>Craniata</taxon>
        <taxon>Vertebrata</taxon>
        <taxon>Euteleostomi</taxon>
        <taxon>Archelosauria</taxon>
        <taxon>Archosauria</taxon>
        <taxon>Dinosauria</taxon>
        <taxon>Saurischia</taxon>
        <taxon>Theropoda</taxon>
        <taxon>Coelurosauria</taxon>
        <taxon>Aves</taxon>
        <taxon>Neognathae</taxon>
        <taxon>Neoaves</taxon>
        <taxon>Telluraves</taxon>
        <taxon>Coraciimorphae</taxon>
        <taxon>Coraciiformes</taxon>
        <taxon>Momotidae</taxon>
        <taxon>Baryphthengus</taxon>
    </lineage>
</organism>
<evidence type="ECO:0000256" key="2">
    <source>
        <dbReference type="ARBA" id="ARBA00022771"/>
    </source>
</evidence>
<dbReference type="Gene3D" id="3.30.40.10">
    <property type="entry name" value="Zinc/RING finger domain, C3HC4 (zinc finger)"/>
    <property type="match status" value="2"/>
</dbReference>
<dbReference type="EMBL" id="VWZK01013357">
    <property type="protein sequence ID" value="NXG75624.1"/>
    <property type="molecule type" value="Genomic_DNA"/>
</dbReference>
<dbReference type="InterPro" id="IPR001965">
    <property type="entry name" value="Znf_PHD"/>
</dbReference>
<dbReference type="SMART" id="SM00184">
    <property type="entry name" value="RING"/>
    <property type="match status" value="2"/>
</dbReference>
<dbReference type="GO" id="GO:0016874">
    <property type="term" value="F:ligase activity"/>
    <property type="evidence" value="ECO:0007669"/>
    <property type="project" value="UniProtKB-KW"/>
</dbReference>
<evidence type="ECO:0000256" key="4">
    <source>
        <dbReference type="PROSITE-ProRule" id="PRU00175"/>
    </source>
</evidence>
<keyword evidence="3" id="KW-0862">Zinc</keyword>
<dbReference type="SMART" id="SM00249">
    <property type="entry name" value="PHD"/>
    <property type="match status" value="2"/>
</dbReference>
<evidence type="ECO:0000259" key="5">
    <source>
        <dbReference type="PROSITE" id="PS50089"/>
    </source>
</evidence>
<protein>
    <submittedName>
        <fullName evidence="7">G2E3 ligase</fullName>
    </submittedName>
</protein>
<dbReference type="GO" id="GO:0005634">
    <property type="term" value="C:nucleus"/>
    <property type="evidence" value="ECO:0007669"/>
    <property type="project" value="TreeGrafter"/>
</dbReference>
<dbReference type="InterPro" id="IPR013083">
    <property type="entry name" value="Znf_RING/FYVE/PHD"/>
</dbReference>
<evidence type="ECO:0000256" key="1">
    <source>
        <dbReference type="ARBA" id="ARBA00022723"/>
    </source>
</evidence>
<feature type="domain" description="RING-type" evidence="5">
    <location>
        <begin position="93"/>
        <end position="143"/>
    </location>
</feature>
<keyword evidence="7" id="KW-0436">Ligase</keyword>